<dbReference type="OrthoDB" id="9803773at2"/>
<accession>A0A3N1CQX5</accession>
<keyword evidence="7 12" id="KW-0863">Zinc-finger</keyword>
<dbReference type="FunFam" id="3.90.980.10:FF:000001">
    <property type="entry name" value="DNA primase"/>
    <property type="match status" value="1"/>
</dbReference>
<dbReference type="InterPro" id="IPR036977">
    <property type="entry name" value="DNA_primase_Znf_CHC2"/>
</dbReference>
<evidence type="ECO:0000256" key="6">
    <source>
        <dbReference type="ARBA" id="ARBA00022723"/>
    </source>
</evidence>
<feature type="domain" description="Toprim" evidence="16">
    <location>
        <begin position="263"/>
        <end position="362"/>
    </location>
</feature>
<dbReference type="EMBL" id="RJKE01000001">
    <property type="protein sequence ID" value="ROO83712.1"/>
    <property type="molecule type" value="Genomic_DNA"/>
</dbReference>
<comment type="catalytic activity">
    <reaction evidence="12">
        <text>ssDNA + n NTP = ssDNA/pppN(pN)n-1 hybrid + (n-1) diphosphate.</text>
        <dbReference type="EC" id="2.7.7.101"/>
    </reaction>
</comment>
<feature type="compositionally biased region" description="Basic and acidic residues" evidence="15">
    <location>
        <begin position="449"/>
        <end position="461"/>
    </location>
</feature>
<dbReference type="Pfam" id="PF01807">
    <property type="entry name" value="Zn_ribbon_DnaG"/>
    <property type="match status" value="1"/>
</dbReference>
<dbReference type="InterPro" id="IPR006171">
    <property type="entry name" value="TOPRIM_dom"/>
</dbReference>
<dbReference type="AlphaFoldDB" id="A0A3N1CQX5"/>
<evidence type="ECO:0000256" key="4">
    <source>
        <dbReference type="ARBA" id="ARBA00022695"/>
    </source>
</evidence>
<keyword evidence="2 12" id="KW-0639">Primosome</keyword>
<evidence type="ECO:0000256" key="10">
    <source>
        <dbReference type="ARBA" id="ARBA00023125"/>
    </source>
</evidence>
<evidence type="ECO:0000256" key="2">
    <source>
        <dbReference type="ARBA" id="ARBA00022515"/>
    </source>
</evidence>
<dbReference type="GO" id="GO:1990077">
    <property type="term" value="C:primosome complex"/>
    <property type="evidence" value="ECO:0007669"/>
    <property type="project" value="UniProtKB-KW"/>
</dbReference>
<name>A0A3N1CQX5_9ACTN</name>
<dbReference type="GO" id="GO:0000428">
    <property type="term" value="C:DNA-directed RNA polymerase complex"/>
    <property type="evidence" value="ECO:0007669"/>
    <property type="project" value="UniProtKB-KW"/>
</dbReference>
<keyword evidence="5 12" id="KW-0235">DNA replication</keyword>
<dbReference type="PIRSF" id="PIRSF002811">
    <property type="entry name" value="DnaG"/>
    <property type="match status" value="1"/>
</dbReference>
<keyword evidence="10 12" id="KW-0238">DNA-binding</keyword>
<dbReference type="PANTHER" id="PTHR30313:SF2">
    <property type="entry name" value="DNA PRIMASE"/>
    <property type="match status" value="1"/>
</dbReference>
<keyword evidence="18" id="KW-1185">Reference proteome</keyword>
<evidence type="ECO:0000256" key="14">
    <source>
        <dbReference type="PIRSR" id="PIRSR002811-1"/>
    </source>
</evidence>
<feature type="region of interest" description="Disordered" evidence="15">
    <location>
        <begin position="442"/>
        <end position="461"/>
    </location>
</feature>
<dbReference type="NCBIfam" id="TIGR01391">
    <property type="entry name" value="dnaG"/>
    <property type="match status" value="1"/>
</dbReference>
<dbReference type="Proteomes" id="UP000272400">
    <property type="component" value="Unassembled WGS sequence"/>
</dbReference>
<dbReference type="Pfam" id="PF13662">
    <property type="entry name" value="Toprim_4"/>
    <property type="match status" value="1"/>
</dbReference>
<dbReference type="PROSITE" id="PS50880">
    <property type="entry name" value="TOPRIM"/>
    <property type="match status" value="1"/>
</dbReference>
<keyword evidence="3 12" id="KW-0808">Transferase</keyword>
<dbReference type="GO" id="GO:0005737">
    <property type="term" value="C:cytoplasm"/>
    <property type="evidence" value="ECO:0007669"/>
    <property type="project" value="TreeGrafter"/>
</dbReference>
<evidence type="ECO:0000256" key="9">
    <source>
        <dbReference type="ARBA" id="ARBA00022842"/>
    </source>
</evidence>
<evidence type="ECO:0000256" key="1">
    <source>
        <dbReference type="ARBA" id="ARBA00022478"/>
    </source>
</evidence>
<protein>
    <recommendedName>
        <fullName evidence="12 13">DNA primase</fullName>
        <ecNumber evidence="12">2.7.7.101</ecNumber>
    </recommendedName>
</protein>
<dbReference type="EC" id="2.7.7.101" evidence="12"/>
<keyword evidence="9" id="KW-0460">Magnesium</keyword>
<evidence type="ECO:0000256" key="3">
    <source>
        <dbReference type="ARBA" id="ARBA00022679"/>
    </source>
</evidence>
<dbReference type="Pfam" id="PF08275">
    <property type="entry name" value="DNAG_N"/>
    <property type="match status" value="1"/>
</dbReference>
<keyword evidence="6 12" id="KW-0479">Metal-binding</keyword>
<dbReference type="InterPro" id="IPR002694">
    <property type="entry name" value="Znf_CHC2"/>
</dbReference>
<proteinExistence type="inferred from homology"/>
<feature type="zinc finger region" description="CHC2-type" evidence="12 14">
    <location>
        <begin position="43"/>
        <end position="67"/>
    </location>
</feature>
<dbReference type="SUPFAM" id="SSF57783">
    <property type="entry name" value="Zinc beta-ribbon"/>
    <property type="match status" value="1"/>
</dbReference>
<dbReference type="Pfam" id="PF08278">
    <property type="entry name" value="DnaG_DnaB_bind"/>
    <property type="match status" value="1"/>
</dbReference>
<comment type="subunit">
    <text evidence="12">Monomer. Interacts with DnaB.</text>
</comment>
<dbReference type="InterPro" id="IPR006295">
    <property type="entry name" value="DNA_primase_DnaG"/>
</dbReference>
<dbReference type="InterPro" id="IPR050219">
    <property type="entry name" value="DnaG_primase"/>
</dbReference>
<comment type="caution">
    <text evidence="17">The sequence shown here is derived from an EMBL/GenBank/DDBJ whole genome shotgun (WGS) entry which is preliminary data.</text>
</comment>
<dbReference type="InterPro" id="IPR013173">
    <property type="entry name" value="DNA_primase_DnaG_DnaB-bd_dom"/>
</dbReference>
<dbReference type="InterPro" id="IPR034151">
    <property type="entry name" value="TOPRIM_DnaG_bac"/>
</dbReference>
<keyword evidence="8 12" id="KW-0862">Zinc</keyword>
<evidence type="ECO:0000313" key="17">
    <source>
        <dbReference type="EMBL" id="ROO83712.1"/>
    </source>
</evidence>
<keyword evidence="1 12" id="KW-0240">DNA-directed RNA polymerase</keyword>
<dbReference type="InterPro" id="IPR037068">
    <property type="entry name" value="DNA_primase_core_N_sf"/>
</dbReference>
<evidence type="ECO:0000256" key="8">
    <source>
        <dbReference type="ARBA" id="ARBA00022833"/>
    </source>
</evidence>
<evidence type="ECO:0000256" key="12">
    <source>
        <dbReference type="HAMAP-Rule" id="MF_00974"/>
    </source>
</evidence>
<evidence type="ECO:0000256" key="5">
    <source>
        <dbReference type="ARBA" id="ARBA00022705"/>
    </source>
</evidence>
<dbReference type="SMART" id="SM00400">
    <property type="entry name" value="ZnF_CHCC"/>
    <property type="match status" value="1"/>
</dbReference>
<evidence type="ECO:0000313" key="18">
    <source>
        <dbReference type="Proteomes" id="UP000272400"/>
    </source>
</evidence>
<dbReference type="Gene3D" id="3.40.1360.10">
    <property type="match status" value="1"/>
</dbReference>
<comment type="similarity">
    <text evidence="12 13">Belongs to the DnaG primase family.</text>
</comment>
<keyword evidence="11 12" id="KW-0804">Transcription</keyword>
<dbReference type="GO" id="GO:0003677">
    <property type="term" value="F:DNA binding"/>
    <property type="evidence" value="ECO:0007669"/>
    <property type="project" value="UniProtKB-KW"/>
</dbReference>
<comment type="cofactor">
    <cofactor evidence="12 13 14">
        <name>Zn(2+)</name>
        <dbReference type="ChEBI" id="CHEBI:29105"/>
    </cofactor>
    <text evidence="12 13 14">Binds 1 zinc ion per monomer.</text>
</comment>
<keyword evidence="4 12" id="KW-0548">Nucleotidyltransferase</keyword>
<reference evidence="17 18" key="1">
    <citation type="submission" date="2018-11" db="EMBL/GenBank/DDBJ databases">
        <title>Sequencing the genomes of 1000 actinobacteria strains.</title>
        <authorList>
            <person name="Klenk H.-P."/>
        </authorList>
    </citation>
    <scope>NUCLEOTIDE SEQUENCE [LARGE SCALE GENOMIC DNA]</scope>
    <source>
        <strain evidence="17 18">DSM 44254</strain>
    </source>
</reference>
<dbReference type="FunFam" id="3.90.580.10:FF:000001">
    <property type="entry name" value="DNA primase"/>
    <property type="match status" value="1"/>
</dbReference>
<dbReference type="SMART" id="SM00766">
    <property type="entry name" value="DnaG_DnaB_bind"/>
    <property type="match status" value="1"/>
</dbReference>
<dbReference type="Pfam" id="PF10410">
    <property type="entry name" value="DnaB_bind"/>
    <property type="match status" value="1"/>
</dbReference>
<evidence type="ECO:0000256" key="15">
    <source>
        <dbReference type="SAM" id="MobiDB-lite"/>
    </source>
</evidence>
<dbReference type="SMART" id="SM00493">
    <property type="entry name" value="TOPRIM"/>
    <property type="match status" value="1"/>
</dbReference>
<gene>
    <name evidence="12" type="primary">dnaG</name>
    <name evidence="17" type="ORF">EDD29_1219</name>
</gene>
<evidence type="ECO:0000256" key="13">
    <source>
        <dbReference type="PIRNR" id="PIRNR002811"/>
    </source>
</evidence>
<dbReference type="CDD" id="cd03364">
    <property type="entry name" value="TOPRIM_DnaG_primases"/>
    <property type="match status" value="1"/>
</dbReference>
<evidence type="ECO:0000256" key="7">
    <source>
        <dbReference type="ARBA" id="ARBA00022771"/>
    </source>
</evidence>
<dbReference type="GO" id="GO:0006269">
    <property type="term" value="P:DNA replication, synthesis of primer"/>
    <property type="evidence" value="ECO:0007669"/>
    <property type="project" value="UniProtKB-UniRule"/>
</dbReference>
<comment type="function">
    <text evidence="12 13">RNA polymerase that catalyzes the synthesis of short RNA molecules used as primers for DNA polymerase during DNA replication.</text>
</comment>
<evidence type="ECO:0000256" key="11">
    <source>
        <dbReference type="ARBA" id="ARBA00023163"/>
    </source>
</evidence>
<organism evidence="17 18">
    <name type="scientific">Actinocorallia herbida</name>
    <dbReference type="NCBI Taxonomy" id="58109"/>
    <lineage>
        <taxon>Bacteria</taxon>
        <taxon>Bacillati</taxon>
        <taxon>Actinomycetota</taxon>
        <taxon>Actinomycetes</taxon>
        <taxon>Streptosporangiales</taxon>
        <taxon>Thermomonosporaceae</taxon>
        <taxon>Actinocorallia</taxon>
    </lineage>
</organism>
<dbReference type="InterPro" id="IPR030846">
    <property type="entry name" value="DnaG_bac"/>
</dbReference>
<comment type="domain">
    <text evidence="12">Contains an N-terminal zinc-binding domain, a central core domain that contains the primase activity, and a C-terminal DnaB-binding domain.</text>
</comment>
<dbReference type="InterPro" id="IPR019475">
    <property type="entry name" value="DNA_primase_DnaB-bd"/>
</dbReference>
<sequence>MAGGGRIRQEDIAVVRERSQIDQVIGEHLQLIGAGGGNLKGLCPFHDEKSPSFNVTPSRGLYFCHGCGVGGDVIKFVQEIDHLSFAEAVERLAGKAGIQLRYEEGGYVQRKDSGQRARLLAAHKEAAEFYQRQLTSPEAAIGRRFLMDRGFQAADAAHFGVGYAPNEWEALVRHLRAHGFTDQEMITGGLAVQGQRGPRDRFRGRLVWPIRDVSGDVIGFGARKLIEADNGPKYLNTNETPIYHKSSILYGLDLAKNAIGKANKAVIVEGYTDVMACHLAGETTAIATCGTAFGEDHIRVLRRMLLDRDEGRGEVIFTFDGDSAGQRAALRAFENDDKFSSQTFVAVQPDGLDPCDLRIKEGDAAVRDLVASRVALYEFAIRNAIANYDLDNPDGQMKALDAVAPIVAGIRDAGRRKVWAGRVDRWIGLMDEQLVLGRVAQHVKGTAPKPREKPKADPNDPTVELERELLKMALQRPATLGPAYDILPSDAFSVPEHRSVHEVVLAAGGVAASGGLMEWATRLRELAPGDEVRTLVTRLSVEPPKTDPKFDSVSDDTYSRALLARFMELQLTREIAGLKSKLGRLNPVSEAEEYNRLFGDLVALEQRRRAMR</sequence>
<dbReference type="PANTHER" id="PTHR30313">
    <property type="entry name" value="DNA PRIMASE"/>
    <property type="match status" value="1"/>
</dbReference>
<dbReference type="Gene3D" id="3.90.580.10">
    <property type="entry name" value="Zinc finger, CHC2-type domain"/>
    <property type="match status" value="1"/>
</dbReference>
<dbReference type="HAMAP" id="MF_00974">
    <property type="entry name" value="DNA_primase_DnaG"/>
    <property type="match status" value="1"/>
</dbReference>
<dbReference type="Gene3D" id="3.90.980.10">
    <property type="entry name" value="DNA primase, catalytic core, N-terminal domain"/>
    <property type="match status" value="1"/>
</dbReference>
<dbReference type="GO" id="GO:0008270">
    <property type="term" value="F:zinc ion binding"/>
    <property type="evidence" value="ECO:0007669"/>
    <property type="project" value="UniProtKB-UniRule"/>
</dbReference>
<dbReference type="GO" id="GO:0003899">
    <property type="term" value="F:DNA-directed RNA polymerase activity"/>
    <property type="evidence" value="ECO:0007669"/>
    <property type="project" value="UniProtKB-UniRule"/>
</dbReference>
<dbReference type="RefSeq" id="WP_123663077.1">
    <property type="nucleotide sequence ID" value="NZ_RJKE01000001.1"/>
</dbReference>
<dbReference type="InterPro" id="IPR013264">
    <property type="entry name" value="DNAG_N"/>
</dbReference>
<dbReference type="SUPFAM" id="SSF56731">
    <property type="entry name" value="DNA primase core"/>
    <property type="match status" value="1"/>
</dbReference>
<evidence type="ECO:0000259" key="16">
    <source>
        <dbReference type="PROSITE" id="PS50880"/>
    </source>
</evidence>